<sequence>MIDRSFPPGAGHRPARSFALAVLVWICLLGRVGPTAAQATAAQDYALAPEDVLQITILEREEANGAYKVGVDGMISVPGIGALRAAGETPRSFEEKLTALAAEVVVSPSVAVQMLEYRPVYVLGDVREPDKYAFAPGLTVMQAVALARGLGRPMTGDAFTRNVVNLRAEQAIEEGIVELAGARVRLARLRAEAAEADSFAYTPEPGRYPLPPDIDRIIAGEEALFETAKQAFARKLSQMQATLEARRTETESYAKQIESQNELLKTITAELEEVRDLHERGIVPVNRLNTLARTRIITRSQVLQTKSLQRQAAVDERQNEQELVALVEDRKVALASQVQNMAETITRLEARLDGEYALLDGSDTGGRSAEDDSYSFEIYRDGERVDGTVTMTAEVRPGDTLVVIRNKVHDRVN</sequence>
<dbReference type="AlphaFoldDB" id="A0A3A8AT98"/>
<dbReference type="Gene3D" id="3.10.560.10">
    <property type="entry name" value="Outer membrane lipoprotein wza domain like"/>
    <property type="match status" value="1"/>
</dbReference>
<dbReference type="PANTHER" id="PTHR33619:SF3">
    <property type="entry name" value="POLYSACCHARIDE EXPORT PROTEIN GFCE-RELATED"/>
    <property type="match status" value="1"/>
</dbReference>
<protein>
    <recommendedName>
        <fullName evidence="6">Soluble ligand binding domain-containing protein</fullName>
    </recommendedName>
</protein>
<dbReference type="GO" id="GO:0015159">
    <property type="term" value="F:polysaccharide transmembrane transporter activity"/>
    <property type="evidence" value="ECO:0007669"/>
    <property type="project" value="InterPro"/>
</dbReference>
<evidence type="ECO:0008006" key="6">
    <source>
        <dbReference type="Google" id="ProtNLM"/>
    </source>
</evidence>
<dbReference type="Proteomes" id="UP000281128">
    <property type="component" value="Unassembled WGS sequence"/>
</dbReference>
<dbReference type="InterPro" id="IPR058781">
    <property type="entry name" value="HH_AprE-like"/>
</dbReference>
<evidence type="ECO:0000313" key="5">
    <source>
        <dbReference type="Proteomes" id="UP000281128"/>
    </source>
</evidence>
<evidence type="ECO:0000259" key="3">
    <source>
        <dbReference type="Pfam" id="PF25994"/>
    </source>
</evidence>
<evidence type="ECO:0000259" key="2">
    <source>
        <dbReference type="Pfam" id="PF02563"/>
    </source>
</evidence>
<reference evidence="4 5" key="1">
    <citation type="submission" date="2018-09" db="EMBL/GenBank/DDBJ databases">
        <title>Roseovarius spongiae sp. nov., isolated from a marine sponge.</title>
        <authorList>
            <person name="Zhuang L."/>
            <person name="Luo L."/>
        </authorList>
    </citation>
    <scope>NUCLEOTIDE SEQUENCE [LARGE SCALE GENOMIC DNA]</scope>
    <source>
        <strain evidence="4 5">HN-E21</strain>
    </source>
</reference>
<dbReference type="EMBL" id="RAPE01000002">
    <property type="protein sequence ID" value="RKF14754.1"/>
    <property type="molecule type" value="Genomic_DNA"/>
</dbReference>
<gene>
    <name evidence="4" type="ORF">D6850_07695</name>
</gene>
<keyword evidence="1" id="KW-0732">Signal</keyword>
<evidence type="ECO:0000313" key="4">
    <source>
        <dbReference type="EMBL" id="RKF14754.1"/>
    </source>
</evidence>
<keyword evidence="5" id="KW-1185">Reference proteome</keyword>
<dbReference type="Pfam" id="PF25994">
    <property type="entry name" value="HH_AprE"/>
    <property type="match status" value="1"/>
</dbReference>
<dbReference type="InterPro" id="IPR003715">
    <property type="entry name" value="Poly_export_N"/>
</dbReference>
<comment type="caution">
    <text evidence="4">The sequence shown here is derived from an EMBL/GenBank/DDBJ whole genome shotgun (WGS) entry which is preliminary data.</text>
</comment>
<proteinExistence type="predicted"/>
<dbReference type="PANTHER" id="PTHR33619">
    <property type="entry name" value="POLYSACCHARIDE EXPORT PROTEIN GFCE-RELATED"/>
    <property type="match status" value="1"/>
</dbReference>
<feature type="domain" description="AprE-like long alpha-helical hairpin" evidence="3">
    <location>
        <begin position="178"/>
        <end position="353"/>
    </location>
</feature>
<evidence type="ECO:0000256" key="1">
    <source>
        <dbReference type="ARBA" id="ARBA00022729"/>
    </source>
</evidence>
<organism evidence="4 5">
    <name type="scientific">Roseovarius spongiae</name>
    <dbReference type="NCBI Taxonomy" id="2320272"/>
    <lineage>
        <taxon>Bacteria</taxon>
        <taxon>Pseudomonadati</taxon>
        <taxon>Pseudomonadota</taxon>
        <taxon>Alphaproteobacteria</taxon>
        <taxon>Rhodobacterales</taxon>
        <taxon>Roseobacteraceae</taxon>
        <taxon>Roseovarius</taxon>
    </lineage>
</organism>
<dbReference type="Gene3D" id="3.30.1950.10">
    <property type="entry name" value="wza like domain"/>
    <property type="match status" value="1"/>
</dbReference>
<dbReference type="RefSeq" id="WP_121165541.1">
    <property type="nucleotide sequence ID" value="NZ_RAPE01000002.1"/>
</dbReference>
<dbReference type="OrthoDB" id="197007at2"/>
<name>A0A3A8AT98_9RHOB</name>
<accession>A0A3A8AT98</accession>
<dbReference type="InterPro" id="IPR049712">
    <property type="entry name" value="Poly_export"/>
</dbReference>
<dbReference type="Pfam" id="PF02563">
    <property type="entry name" value="Poly_export"/>
    <property type="match status" value="1"/>
</dbReference>
<feature type="domain" description="Polysaccharide export protein N-terminal" evidence="2">
    <location>
        <begin position="41"/>
        <end position="114"/>
    </location>
</feature>